<evidence type="ECO:0000313" key="1">
    <source>
        <dbReference type="EMBL" id="EGC21431.1"/>
    </source>
</evidence>
<comment type="caution">
    <text evidence="1">The sequence shown here is derived from an EMBL/GenBank/DDBJ whole genome shotgun (WGS) entry which is preliminary data.</text>
</comment>
<evidence type="ECO:0000313" key="2">
    <source>
        <dbReference type="Proteomes" id="UP000005697"/>
    </source>
</evidence>
<gene>
    <name evidence="1" type="ORF">HMPREF9141_0181</name>
</gene>
<proteinExistence type="predicted"/>
<dbReference type="Proteomes" id="UP000005697">
    <property type="component" value="Unassembled WGS sequence"/>
</dbReference>
<reference evidence="1 2" key="1">
    <citation type="submission" date="2011-01" db="EMBL/GenBank/DDBJ databases">
        <authorList>
            <person name="Muzny D."/>
            <person name="Qin X."/>
            <person name="Deng J."/>
            <person name="Jiang H."/>
            <person name="Liu Y."/>
            <person name="Qu J."/>
            <person name="Song X.-Z."/>
            <person name="Zhang L."/>
            <person name="Thornton R."/>
            <person name="Coyle M."/>
            <person name="Francisco L."/>
            <person name="Jackson L."/>
            <person name="Javaid M."/>
            <person name="Korchina V."/>
            <person name="Kovar C."/>
            <person name="Mata R."/>
            <person name="Mathew T."/>
            <person name="Ngo R."/>
            <person name="Nguyen L."/>
            <person name="Nguyen N."/>
            <person name="Okwuonu G."/>
            <person name="Ongeri F."/>
            <person name="Pham C."/>
            <person name="Simmons D."/>
            <person name="Wilczek-Boney K."/>
            <person name="Hale W."/>
            <person name="Jakkamsetti A."/>
            <person name="Pham P."/>
            <person name="Ruth R."/>
            <person name="San Lucas F."/>
            <person name="Warren J."/>
            <person name="Zhang J."/>
            <person name="Zhao Z."/>
            <person name="Zhou C."/>
            <person name="Zhu D."/>
            <person name="Lee S."/>
            <person name="Bess C."/>
            <person name="Blankenburg K."/>
            <person name="Forbes L."/>
            <person name="Fu Q."/>
            <person name="Gubbala S."/>
            <person name="Hirani K."/>
            <person name="Jayaseelan J.C."/>
            <person name="Lara F."/>
            <person name="Munidasa M."/>
            <person name="Palculict T."/>
            <person name="Patil S."/>
            <person name="Pu L.-L."/>
            <person name="Saada N."/>
            <person name="Tang L."/>
            <person name="Weissenberger G."/>
            <person name="Zhu Y."/>
            <person name="Hemphill L."/>
            <person name="Shang Y."/>
            <person name="Youmans B."/>
            <person name="Ayvaz T."/>
            <person name="Ross M."/>
            <person name="Santibanez J."/>
            <person name="Aqrawi P."/>
            <person name="Gross S."/>
            <person name="Joshi V."/>
            <person name="Fowler G."/>
            <person name="Nazareth L."/>
            <person name="Reid J."/>
            <person name="Worley K."/>
            <person name="Petrosino J."/>
            <person name="Highlander S."/>
            <person name="Gibbs R."/>
        </authorList>
    </citation>
    <scope>NUCLEOTIDE SEQUENCE [LARGE SCALE GENOMIC DNA]</scope>
    <source>
        <strain evidence="1 2">DSM 16608</strain>
    </source>
</reference>
<dbReference type="EMBL" id="AEWX01000001">
    <property type="protein sequence ID" value="EGC21431.1"/>
    <property type="molecule type" value="Genomic_DNA"/>
</dbReference>
<name>F0F3L5_9BACT</name>
<dbReference type="HOGENOM" id="CLU_3314703_0_0_10"/>
<dbReference type="AlphaFoldDB" id="F0F3L5"/>
<sequence length="39" mass="4102">MSSGGLARDVHQCFGKRGKAASVLSLYGRMPAVGFYGPE</sequence>
<accession>F0F3L5</accession>
<keyword evidence="2" id="KW-1185">Reference proteome</keyword>
<protein>
    <submittedName>
        <fullName evidence="1">Uncharacterized protein</fullName>
    </submittedName>
</protein>
<organism evidence="1 2">
    <name type="scientific">Prevotella multiformis DSM 16608</name>
    <dbReference type="NCBI Taxonomy" id="888743"/>
    <lineage>
        <taxon>Bacteria</taxon>
        <taxon>Pseudomonadati</taxon>
        <taxon>Bacteroidota</taxon>
        <taxon>Bacteroidia</taxon>
        <taxon>Bacteroidales</taxon>
        <taxon>Prevotellaceae</taxon>
        <taxon>Prevotella</taxon>
    </lineage>
</organism>